<evidence type="ECO:0000256" key="2">
    <source>
        <dbReference type="ARBA" id="ARBA00022553"/>
    </source>
</evidence>
<organism evidence="7 8">
    <name type="scientific">Streptomyces sporangiiformans</name>
    <dbReference type="NCBI Taxonomy" id="2315329"/>
    <lineage>
        <taxon>Bacteria</taxon>
        <taxon>Bacillati</taxon>
        <taxon>Actinomycetota</taxon>
        <taxon>Actinomycetes</taxon>
        <taxon>Kitasatosporales</taxon>
        <taxon>Streptomycetaceae</taxon>
        <taxon>Streptomyces</taxon>
    </lineage>
</organism>
<dbReference type="GO" id="GO:0006633">
    <property type="term" value="P:fatty acid biosynthetic process"/>
    <property type="evidence" value="ECO:0007669"/>
    <property type="project" value="TreeGrafter"/>
</dbReference>
<dbReference type="SMART" id="SM00823">
    <property type="entry name" value="PKS_PP"/>
    <property type="match status" value="1"/>
</dbReference>
<dbReference type="SUPFAM" id="SSF53901">
    <property type="entry name" value="Thiolase-like"/>
    <property type="match status" value="1"/>
</dbReference>
<dbReference type="SUPFAM" id="SSF51735">
    <property type="entry name" value="NAD(P)-binding Rossmann-fold domains"/>
    <property type="match status" value="1"/>
</dbReference>
<dbReference type="InterPro" id="IPR036736">
    <property type="entry name" value="ACP-like_sf"/>
</dbReference>
<dbReference type="SMART" id="SM00825">
    <property type="entry name" value="PKS_KS"/>
    <property type="match status" value="1"/>
</dbReference>
<dbReference type="FunFam" id="1.10.1200.10:FF:000007">
    <property type="entry name" value="Probable polyketide synthase pks17"/>
    <property type="match status" value="1"/>
</dbReference>
<dbReference type="InterPro" id="IPR009081">
    <property type="entry name" value="PP-bd_ACP"/>
</dbReference>
<dbReference type="InterPro" id="IPR050091">
    <property type="entry name" value="PKS_NRPS_Biosynth_Enz"/>
</dbReference>
<dbReference type="SUPFAM" id="SSF47336">
    <property type="entry name" value="ACP-like"/>
    <property type="match status" value="1"/>
</dbReference>
<evidence type="ECO:0000313" key="8">
    <source>
        <dbReference type="Proteomes" id="UP000317378"/>
    </source>
</evidence>
<dbReference type="InterPro" id="IPR006162">
    <property type="entry name" value="Ppantetheine_attach_site"/>
</dbReference>
<evidence type="ECO:0000256" key="1">
    <source>
        <dbReference type="ARBA" id="ARBA00022450"/>
    </source>
</evidence>
<keyword evidence="8" id="KW-1185">Reference proteome</keyword>
<sequence length="416" mass="43473">MDLAMFVVFSSAAAVLGSAGQGNYAAANAFLDALAQHRRARGLAGQSLAWGMWAERSAMTGDLGETDLARMSRSGFGALTTEQGLELFDVAAVVDEAALVPIPMNTAALARGGDLPPLLRGLVRTSARRAAAARAAADASGLAPRLAGLDADEQRAVLLDLVQGQAAAVLGHATGDLIDATRPFRDLGFDSLTAVELRNRLTAVTGIRLPSTLVFDHPTPQVLVDHLRSQVLGDTADTAETVAPSVAPSAAQDDDPVVIVGMACRYPGGVSSPEDLWQLVRTAGDAISELPGDRGWDIDRMYGADVDGESTTKTHAGGFVYDVPLFDASFFGISPREALAMDPQQRLLLETAWETFEHAGIDPASLRGSRTGVFAGSSHSNYAGNVLSMPEGVEGYLMTGTTTSVISGRVAYSFGL</sequence>
<feature type="non-terminal residue" evidence="7">
    <location>
        <position position="416"/>
    </location>
</feature>
<dbReference type="EMBL" id="VCHX02000225">
    <property type="protein sequence ID" value="TPQ17695.1"/>
    <property type="molecule type" value="Genomic_DNA"/>
</dbReference>
<dbReference type="InterPro" id="IPR036291">
    <property type="entry name" value="NAD(P)-bd_dom_sf"/>
</dbReference>
<dbReference type="GO" id="GO:0004312">
    <property type="term" value="F:fatty acid synthase activity"/>
    <property type="evidence" value="ECO:0007669"/>
    <property type="project" value="TreeGrafter"/>
</dbReference>
<dbReference type="Pfam" id="PF00550">
    <property type="entry name" value="PP-binding"/>
    <property type="match status" value="1"/>
</dbReference>
<evidence type="ECO:0000313" key="7">
    <source>
        <dbReference type="EMBL" id="TPQ17695.1"/>
    </source>
</evidence>
<comment type="caution">
    <text evidence="7">The sequence shown here is derived from an EMBL/GenBank/DDBJ whole genome shotgun (WGS) entry which is preliminary data.</text>
</comment>
<dbReference type="Pfam" id="PF00109">
    <property type="entry name" value="ketoacyl-synt"/>
    <property type="match status" value="1"/>
</dbReference>
<feature type="non-terminal residue" evidence="7">
    <location>
        <position position="1"/>
    </location>
</feature>
<dbReference type="Proteomes" id="UP000317378">
    <property type="component" value="Unassembled WGS sequence"/>
</dbReference>
<gene>
    <name evidence="7" type="ORF">FGD71_035010</name>
</gene>
<dbReference type="InterPro" id="IPR013968">
    <property type="entry name" value="PKS_KR"/>
</dbReference>
<keyword evidence="1" id="KW-0596">Phosphopantetheine</keyword>
<protein>
    <submittedName>
        <fullName evidence="7">KR domain-containing protein</fullName>
    </submittedName>
</protein>
<dbReference type="PROSITE" id="PS50075">
    <property type="entry name" value="CARRIER"/>
    <property type="match status" value="1"/>
</dbReference>
<proteinExistence type="predicted"/>
<dbReference type="CDD" id="cd00833">
    <property type="entry name" value="PKS"/>
    <property type="match status" value="1"/>
</dbReference>
<keyword evidence="3" id="KW-0808">Transferase</keyword>
<dbReference type="PANTHER" id="PTHR43775">
    <property type="entry name" value="FATTY ACID SYNTHASE"/>
    <property type="match status" value="1"/>
</dbReference>
<evidence type="ECO:0000256" key="3">
    <source>
        <dbReference type="ARBA" id="ARBA00022679"/>
    </source>
</evidence>
<keyword evidence="2" id="KW-0597">Phosphoprotein</keyword>
<feature type="domain" description="Ketosynthase family 3 (KS3)" evidence="6">
    <location>
        <begin position="254"/>
        <end position="416"/>
    </location>
</feature>
<evidence type="ECO:0000256" key="4">
    <source>
        <dbReference type="ARBA" id="ARBA00023268"/>
    </source>
</evidence>
<dbReference type="Gene3D" id="3.40.47.10">
    <property type="match status" value="1"/>
</dbReference>
<name>A0A505D7E5_9ACTN</name>
<dbReference type="PROSITE" id="PS52004">
    <property type="entry name" value="KS3_2"/>
    <property type="match status" value="1"/>
</dbReference>
<dbReference type="AlphaFoldDB" id="A0A505D7E5"/>
<dbReference type="SMART" id="SM01294">
    <property type="entry name" value="PKS_PP_betabranch"/>
    <property type="match status" value="1"/>
</dbReference>
<dbReference type="InterPro" id="IPR020806">
    <property type="entry name" value="PKS_PP-bd"/>
</dbReference>
<evidence type="ECO:0000259" key="6">
    <source>
        <dbReference type="PROSITE" id="PS52004"/>
    </source>
</evidence>
<evidence type="ECO:0000259" key="5">
    <source>
        <dbReference type="PROSITE" id="PS50075"/>
    </source>
</evidence>
<dbReference type="GO" id="GO:0031177">
    <property type="term" value="F:phosphopantetheine binding"/>
    <property type="evidence" value="ECO:0007669"/>
    <property type="project" value="InterPro"/>
</dbReference>
<accession>A0A505D7E5</accession>
<dbReference type="InterPro" id="IPR020841">
    <property type="entry name" value="PKS_Beta-ketoAc_synthase_dom"/>
</dbReference>
<dbReference type="Gene3D" id="3.40.50.720">
    <property type="entry name" value="NAD(P)-binding Rossmann-like Domain"/>
    <property type="match status" value="1"/>
</dbReference>
<reference evidence="7 8" key="1">
    <citation type="submission" date="2019-06" db="EMBL/GenBank/DDBJ databases">
        <title>Streptomyces sporangiiformans sp. nov., a novel actinomycete isolated from soil in Mount Song.</title>
        <authorList>
            <person name="Han L."/>
        </authorList>
    </citation>
    <scope>NUCLEOTIDE SEQUENCE [LARGE SCALE GENOMIC DNA]</scope>
    <source>
        <strain evidence="7 8">NEAU-SSA 1</strain>
    </source>
</reference>
<keyword evidence="4" id="KW-0511">Multifunctional enzyme</keyword>
<dbReference type="InterPro" id="IPR016039">
    <property type="entry name" value="Thiolase-like"/>
</dbReference>
<dbReference type="GO" id="GO:0017000">
    <property type="term" value="P:antibiotic biosynthetic process"/>
    <property type="evidence" value="ECO:0007669"/>
    <property type="project" value="UniProtKB-ARBA"/>
</dbReference>
<dbReference type="InterPro" id="IPR014030">
    <property type="entry name" value="Ketoacyl_synth_N"/>
</dbReference>
<dbReference type="PROSITE" id="PS00012">
    <property type="entry name" value="PHOSPHOPANTETHEINE"/>
    <property type="match status" value="1"/>
</dbReference>
<dbReference type="RefSeq" id="WP_119104597.1">
    <property type="nucleotide sequence ID" value="NZ_QXMJ01000225.1"/>
</dbReference>
<dbReference type="PANTHER" id="PTHR43775:SF51">
    <property type="entry name" value="INACTIVE PHENOLPHTHIOCEROL SYNTHESIS POLYKETIDE SYNTHASE TYPE I PKS1-RELATED"/>
    <property type="match status" value="1"/>
</dbReference>
<dbReference type="OrthoDB" id="9778690at2"/>
<feature type="domain" description="Carrier" evidence="5">
    <location>
        <begin position="156"/>
        <end position="231"/>
    </location>
</feature>
<dbReference type="Pfam" id="PF08659">
    <property type="entry name" value="KR"/>
    <property type="match status" value="1"/>
</dbReference>
<dbReference type="Gene3D" id="1.10.1200.10">
    <property type="entry name" value="ACP-like"/>
    <property type="match status" value="1"/>
</dbReference>